<evidence type="ECO:0000313" key="1">
    <source>
        <dbReference type="EMBL" id="POO02936.1"/>
    </source>
</evidence>
<sequence>MRDLRWINDVGLVPSCNGCLRDLRGKKPEEAKKEALLGRLIAASPSRNEFVLINADEVLRFGIPSETNNIRLRESQSGRSDKIAEAMLAARLNVGCGSQVNVLGSPFHQKLIQLLLLLLSLS</sequence>
<dbReference type="Proteomes" id="UP000237000">
    <property type="component" value="Unassembled WGS sequence"/>
</dbReference>
<proteinExistence type="predicted"/>
<organism evidence="1 2">
    <name type="scientific">Trema orientale</name>
    <name type="common">Charcoal tree</name>
    <name type="synonym">Celtis orientalis</name>
    <dbReference type="NCBI Taxonomy" id="63057"/>
    <lineage>
        <taxon>Eukaryota</taxon>
        <taxon>Viridiplantae</taxon>
        <taxon>Streptophyta</taxon>
        <taxon>Embryophyta</taxon>
        <taxon>Tracheophyta</taxon>
        <taxon>Spermatophyta</taxon>
        <taxon>Magnoliopsida</taxon>
        <taxon>eudicotyledons</taxon>
        <taxon>Gunneridae</taxon>
        <taxon>Pentapetalae</taxon>
        <taxon>rosids</taxon>
        <taxon>fabids</taxon>
        <taxon>Rosales</taxon>
        <taxon>Cannabaceae</taxon>
        <taxon>Trema</taxon>
    </lineage>
</organism>
<name>A0A2P5FYR4_TREOI</name>
<gene>
    <name evidence="1" type="ORF">TorRG33x02_009970</name>
</gene>
<dbReference type="InParanoid" id="A0A2P5FYR4"/>
<dbReference type="AlphaFoldDB" id="A0A2P5FYR4"/>
<reference evidence="2" key="1">
    <citation type="submission" date="2016-06" db="EMBL/GenBank/DDBJ databases">
        <title>Parallel loss of symbiosis genes in relatives of nitrogen-fixing non-legume Parasponia.</title>
        <authorList>
            <person name="Van Velzen R."/>
            <person name="Holmer R."/>
            <person name="Bu F."/>
            <person name="Rutten L."/>
            <person name="Van Zeijl A."/>
            <person name="Liu W."/>
            <person name="Santuari L."/>
            <person name="Cao Q."/>
            <person name="Sharma T."/>
            <person name="Shen D."/>
            <person name="Roswanjaya Y."/>
            <person name="Wardhani T."/>
            <person name="Kalhor M.S."/>
            <person name="Jansen J."/>
            <person name="Van den Hoogen J."/>
            <person name="Gungor B."/>
            <person name="Hartog M."/>
            <person name="Hontelez J."/>
            <person name="Verver J."/>
            <person name="Yang W.-C."/>
            <person name="Schijlen E."/>
            <person name="Repin R."/>
            <person name="Schilthuizen M."/>
            <person name="Schranz E."/>
            <person name="Heidstra R."/>
            <person name="Miyata K."/>
            <person name="Fedorova E."/>
            <person name="Kohlen W."/>
            <person name="Bisseling T."/>
            <person name="Smit S."/>
            <person name="Geurts R."/>
        </authorList>
    </citation>
    <scope>NUCLEOTIDE SEQUENCE [LARGE SCALE GENOMIC DNA]</scope>
    <source>
        <strain evidence="2">cv. RG33-2</strain>
    </source>
</reference>
<evidence type="ECO:0000313" key="2">
    <source>
        <dbReference type="Proteomes" id="UP000237000"/>
    </source>
</evidence>
<keyword evidence="2" id="KW-1185">Reference proteome</keyword>
<comment type="caution">
    <text evidence="1">The sequence shown here is derived from an EMBL/GenBank/DDBJ whole genome shotgun (WGS) entry which is preliminary data.</text>
</comment>
<accession>A0A2P5FYR4</accession>
<protein>
    <submittedName>
        <fullName evidence="1">Uncharacterized protein</fullName>
    </submittedName>
</protein>
<dbReference type="EMBL" id="JXTC01000003">
    <property type="protein sequence ID" value="POO02936.1"/>
    <property type="molecule type" value="Genomic_DNA"/>
</dbReference>